<gene>
    <name evidence="2" type="ORF">C6Y39_13130</name>
</gene>
<comment type="caution">
    <text evidence="2">The sequence shown here is derived from an EMBL/GenBank/DDBJ whole genome shotgun (WGS) entry which is preliminary data.</text>
</comment>
<dbReference type="EMBL" id="PVNO01000026">
    <property type="protein sequence ID" value="PRO68567.1"/>
    <property type="molecule type" value="Genomic_DNA"/>
</dbReference>
<dbReference type="RefSeq" id="WP_105931703.1">
    <property type="nucleotide sequence ID" value="NZ_PVNO01000026.1"/>
</dbReference>
<keyword evidence="3" id="KW-1185">Reference proteome</keyword>
<dbReference type="InterPro" id="IPR026268">
    <property type="entry name" value="RseC"/>
</dbReference>
<keyword evidence="1" id="KW-0812">Transmembrane</keyword>
<proteinExistence type="predicted"/>
<keyword evidence="1" id="KW-0472">Membrane</keyword>
<feature type="transmembrane region" description="Helical" evidence="1">
    <location>
        <begin position="109"/>
        <end position="127"/>
    </location>
</feature>
<dbReference type="PIRSF" id="PIRSF004923">
    <property type="entry name" value="RseC"/>
    <property type="match status" value="1"/>
</dbReference>
<dbReference type="Proteomes" id="UP000239539">
    <property type="component" value="Unassembled WGS sequence"/>
</dbReference>
<organism evidence="2 3">
    <name type="scientific">Alteromonas gracilis</name>
    <dbReference type="NCBI Taxonomy" id="1479524"/>
    <lineage>
        <taxon>Bacteria</taxon>
        <taxon>Pseudomonadati</taxon>
        <taxon>Pseudomonadota</taxon>
        <taxon>Gammaproteobacteria</taxon>
        <taxon>Alteromonadales</taxon>
        <taxon>Alteromonadaceae</taxon>
        <taxon>Alteromonas/Salinimonas group</taxon>
        <taxon>Alteromonas</taxon>
    </lineage>
</organism>
<keyword evidence="1" id="KW-1133">Transmembrane helix</keyword>
<dbReference type="Pfam" id="PF04246">
    <property type="entry name" value="RseC_MucC"/>
    <property type="match status" value="1"/>
</dbReference>
<evidence type="ECO:0000313" key="2">
    <source>
        <dbReference type="EMBL" id="PRO68567.1"/>
    </source>
</evidence>
<protein>
    <submittedName>
        <fullName evidence="2">Transcriptional regulator</fullName>
    </submittedName>
</protein>
<evidence type="ECO:0000256" key="1">
    <source>
        <dbReference type="SAM" id="Phobius"/>
    </source>
</evidence>
<dbReference type="PANTHER" id="PTHR35867:SF1">
    <property type="entry name" value="PROTEIN RSEC"/>
    <property type="match status" value="1"/>
</dbReference>
<accession>A0ABX5CM96</accession>
<sequence length="148" mass="15772">MIKETAMVIAVDGDSVTVEAAIKSTCNACQAQSDCGTGVISRAIAPKTEQLTLRTPMTVHVGQKVIVGIPEAGILSASAWLYLLPLITFMGAYSAFMSVLSGTAIAHELWATIPSAFTTFVVYKLIAYKLKRVESTKYQPVLLGTSDV</sequence>
<dbReference type="InterPro" id="IPR007359">
    <property type="entry name" value="SigmaE_reg_RseC_MucC"/>
</dbReference>
<evidence type="ECO:0000313" key="3">
    <source>
        <dbReference type="Proteomes" id="UP000239539"/>
    </source>
</evidence>
<reference evidence="3" key="1">
    <citation type="journal article" date="2020" name="Int. J. Syst. Evol. Microbiol.">
        <title>Alteromonas alba sp. nov., a marine bacterium isolated from the seawater of the West Pacific Ocean.</title>
        <authorList>
            <person name="Sun C."/>
            <person name="Wu Y.-H."/>
            <person name="Xamxidin M."/>
            <person name="Cheng H."/>
            <person name="Xu X.-W."/>
        </authorList>
    </citation>
    <scope>NUCLEOTIDE SEQUENCE [LARGE SCALE GENOMIC DNA]</scope>
    <source>
        <strain evidence="3">9a2</strain>
    </source>
</reference>
<dbReference type="PANTHER" id="PTHR35867">
    <property type="entry name" value="PROTEIN RSEC"/>
    <property type="match status" value="1"/>
</dbReference>
<feature type="transmembrane region" description="Helical" evidence="1">
    <location>
        <begin position="79"/>
        <end position="97"/>
    </location>
</feature>
<name>A0ABX5CM96_9ALTE</name>